<dbReference type="GO" id="GO:0000972">
    <property type="term" value="P:transcription-dependent tethering of RNA polymerase II gene DNA at nuclear periphery"/>
    <property type="evidence" value="ECO:0007669"/>
    <property type="project" value="TreeGrafter"/>
</dbReference>
<evidence type="ECO:0000313" key="6">
    <source>
        <dbReference type="EMBL" id="VDN09461.1"/>
    </source>
</evidence>
<feature type="region of interest" description="Disordered" evidence="4">
    <location>
        <begin position="427"/>
        <end position="466"/>
    </location>
</feature>
<keyword evidence="2" id="KW-0813">Transport</keyword>
<gene>
    <name evidence="6" type="ORF">DILT_LOCUS5292</name>
</gene>
<dbReference type="PANTHER" id="PTHR10350:SF6">
    <property type="entry name" value="NUCLEAR PORE COMPLEX PROTEIN NUP155"/>
    <property type="match status" value="1"/>
</dbReference>
<reference evidence="6 7" key="1">
    <citation type="submission" date="2018-11" db="EMBL/GenBank/DDBJ databases">
        <authorList>
            <consortium name="Pathogen Informatics"/>
        </authorList>
    </citation>
    <scope>NUCLEOTIDE SEQUENCE [LARGE SCALE GENOMIC DNA]</scope>
</reference>
<dbReference type="EMBL" id="UYRU01047104">
    <property type="protein sequence ID" value="VDN09461.1"/>
    <property type="molecule type" value="Genomic_DNA"/>
</dbReference>
<dbReference type="Proteomes" id="UP000281553">
    <property type="component" value="Unassembled WGS sequence"/>
</dbReference>
<dbReference type="SUPFAM" id="SSF101908">
    <property type="entry name" value="Putative isomerase YbhE"/>
    <property type="match status" value="1"/>
</dbReference>
<evidence type="ECO:0000256" key="4">
    <source>
        <dbReference type="SAM" id="MobiDB-lite"/>
    </source>
</evidence>
<dbReference type="GO" id="GO:0006405">
    <property type="term" value="P:RNA export from nucleus"/>
    <property type="evidence" value="ECO:0007669"/>
    <property type="project" value="TreeGrafter"/>
</dbReference>
<evidence type="ECO:0000256" key="2">
    <source>
        <dbReference type="ARBA" id="ARBA00022448"/>
    </source>
</evidence>
<dbReference type="GO" id="GO:0017056">
    <property type="term" value="F:structural constituent of nuclear pore"/>
    <property type="evidence" value="ECO:0007669"/>
    <property type="project" value="InterPro"/>
</dbReference>
<dbReference type="InterPro" id="IPR014908">
    <property type="entry name" value="Nucleoporin_Nup133/Nup155_N"/>
</dbReference>
<organism evidence="6 7">
    <name type="scientific">Dibothriocephalus latus</name>
    <name type="common">Fish tapeworm</name>
    <name type="synonym">Diphyllobothrium latum</name>
    <dbReference type="NCBI Taxonomy" id="60516"/>
    <lineage>
        <taxon>Eukaryota</taxon>
        <taxon>Metazoa</taxon>
        <taxon>Spiralia</taxon>
        <taxon>Lophotrochozoa</taxon>
        <taxon>Platyhelminthes</taxon>
        <taxon>Cestoda</taxon>
        <taxon>Eucestoda</taxon>
        <taxon>Diphyllobothriidea</taxon>
        <taxon>Diphyllobothriidae</taxon>
        <taxon>Dibothriocephalus</taxon>
    </lineage>
</organism>
<dbReference type="InterPro" id="IPR004870">
    <property type="entry name" value="Nucleoporin_Nup155"/>
</dbReference>
<dbReference type="GO" id="GO:0006606">
    <property type="term" value="P:protein import into nucleus"/>
    <property type="evidence" value="ECO:0007669"/>
    <property type="project" value="TreeGrafter"/>
</dbReference>
<accession>A0A3P7LTC5</accession>
<dbReference type="AlphaFoldDB" id="A0A3P7LTC5"/>
<comment type="subcellular location">
    <subcellularLocation>
        <location evidence="1">Nucleus</location>
    </subcellularLocation>
</comment>
<keyword evidence="3" id="KW-0539">Nucleus</keyword>
<evidence type="ECO:0000256" key="3">
    <source>
        <dbReference type="ARBA" id="ARBA00023242"/>
    </source>
</evidence>
<dbReference type="Pfam" id="PF08801">
    <property type="entry name" value="Nucleoporin_N"/>
    <property type="match status" value="1"/>
</dbReference>
<dbReference type="GO" id="GO:0044611">
    <property type="term" value="C:nuclear pore inner ring"/>
    <property type="evidence" value="ECO:0007669"/>
    <property type="project" value="TreeGrafter"/>
</dbReference>
<proteinExistence type="predicted"/>
<feature type="domain" description="Nucleoporin Nup133/Nup155-like N-terminal" evidence="5">
    <location>
        <begin position="52"/>
        <end position="266"/>
    </location>
</feature>
<dbReference type="OrthoDB" id="338970at2759"/>
<dbReference type="PANTHER" id="PTHR10350">
    <property type="entry name" value="NUCLEAR PORE COMPLEX PROTEIN NUP155"/>
    <property type="match status" value="1"/>
</dbReference>
<evidence type="ECO:0000313" key="7">
    <source>
        <dbReference type="Proteomes" id="UP000281553"/>
    </source>
</evidence>
<dbReference type="GO" id="GO:0036228">
    <property type="term" value="P:protein localization to nuclear inner membrane"/>
    <property type="evidence" value="ECO:0007669"/>
    <property type="project" value="TreeGrafter"/>
</dbReference>
<evidence type="ECO:0000256" key="1">
    <source>
        <dbReference type="ARBA" id="ARBA00004123"/>
    </source>
</evidence>
<evidence type="ECO:0000259" key="5">
    <source>
        <dbReference type="Pfam" id="PF08801"/>
    </source>
</evidence>
<keyword evidence="7" id="KW-1185">Reference proteome</keyword>
<sequence>MSILFTKPCVPSRARFLATTSGSWNVAGVSGFSDFDYTVSNLHVGGELEFEKCTALPPELLEKFAGLRQCCCMGVFPNCGKAWLTVDNEFFIWNFDDGEDLAFYDGWILPPQIEYLLCLATSQELLLLGVTYDYSTSTDDRVCPGVLQVLPTPLYRLPSENHYITCMECTSDGRLFLGDAKGDLLELTYESIPGLELGVELPSSGPCSLRNHSSSSLSFLLPSIFTVGFRPSGALTQIAVDSSRGLLYTLSANSNLAVYQYADPHGKSSPGSLTKLASLSGSDLTSRVASVVLSILFQSVTGAHGIKEHYRYVIFEVWAILYCVKIAKTLVAETRGTMIIAAAVPKPTGTGSTASTGASTGDQSFFGSQPLTAAQEAQAAPDGQDLVLSIVSPDTYPWSTSLTEAYATSMPILSPWAITVLSCDDDSASCSTPSLPPEVTSGVSKSSFNRRGIDLPHETSSLSPEE</sequence>
<protein>
    <recommendedName>
        <fullName evidence="5">Nucleoporin Nup133/Nup155-like N-terminal domain-containing protein</fullName>
    </recommendedName>
</protein>
<name>A0A3P7LTC5_DIBLA</name>